<name>A0A0P0WD10_ORYSJ</name>
<accession>A0A0P0WD10</accession>
<dbReference type="EMBL" id="AP008210">
    <property type="protein sequence ID" value="BAH92763.1"/>
    <property type="molecule type" value="Genomic_DNA"/>
</dbReference>
<feature type="compositionally biased region" description="Low complexity" evidence="1">
    <location>
        <begin position="104"/>
        <end position="113"/>
    </location>
</feature>
<reference evidence="3" key="2">
    <citation type="journal article" date="2008" name="Nucleic Acids Res.">
        <title>The rice annotation project database (RAP-DB): 2008 update.</title>
        <authorList>
            <consortium name="The rice annotation project (RAP)"/>
        </authorList>
    </citation>
    <scope>GENOME REANNOTATION</scope>
    <source>
        <strain evidence="3">cv. Nipponbare</strain>
    </source>
</reference>
<dbReference type="Gramene" id="Os04t0548500-01">
    <property type="protein sequence ID" value="Os04t0548500-01"/>
    <property type="gene ID" value="Os04g0548500"/>
</dbReference>
<feature type="compositionally biased region" description="Acidic residues" evidence="1">
    <location>
        <begin position="114"/>
        <end position="123"/>
    </location>
</feature>
<evidence type="ECO:0000313" key="2">
    <source>
        <dbReference type="EMBL" id="BAH92763.1"/>
    </source>
</evidence>
<feature type="region of interest" description="Disordered" evidence="1">
    <location>
        <begin position="1"/>
        <end position="130"/>
    </location>
</feature>
<feature type="compositionally biased region" description="Pro residues" evidence="1">
    <location>
        <begin position="20"/>
        <end position="37"/>
    </location>
</feature>
<evidence type="ECO:0000256" key="1">
    <source>
        <dbReference type="SAM" id="MobiDB-lite"/>
    </source>
</evidence>
<dbReference type="SUPFAM" id="SSF101447">
    <property type="entry name" value="Formin homology 2 domain (FH2 domain)"/>
    <property type="match status" value="1"/>
</dbReference>
<proteinExistence type="predicted"/>
<dbReference type="Proteomes" id="UP000000763">
    <property type="component" value="Chromosome 4"/>
</dbReference>
<feature type="compositionally biased region" description="Basic and acidic residues" evidence="1">
    <location>
        <begin position="92"/>
        <end position="102"/>
    </location>
</feature>
<feature type="compositionally biased region" description="Polar residues" evidence="1">
    <location>
        <begin position="76"/>
        <end position="89"/>
    </location>
</feature>
<protein>
    <submittedName>
        <fullName evidence="2">Os04g0548500 protein</fullName>
    </submittedName>
</protein>
<gene>
    <name evidence="2" type="ordered locus">Os04g0548500</name>
</gene>
<organism evidence="2 3">
    <name type="scientific">Oryza sativa subsp. japonica</name>
    <name type="common">Rice</name>
    <dbReference type="NCBI Taxonomy" id="39947"/>
    <lineage>
        <taxon>Eukaryota</taxon>
        <taxon>Viridiplantae</taxon>
        <taxon>Streptophyta</taxon>
        <taxon>Embryophyta</taxon>
        <taxon>Tracheophyta</taxon>
        <taxon>Spermatophyta</taxon>
        <taxon>Magnoliopsida</taxon>
        <taxon>Liliopsida</taxon>
        <taxon>Poales</taxon>
        <taxon>Poaceae</taxon>
        <taxon>BOP clade</taxon>
        <taxon>Oryzoideae</taxon>
        <taxon>Oryzeae</taxon>
        <taxon>Oryzinae</taxon>
        <taxon>Oryza</taxon>
        <taxon>Oryza sativa</taxon>
    </lineage>
</organism>
<dbReference type="KEGG" id="dosa:Os04g0548500"/>
<evidence type="ECO:0000313" key="3">
    <source>
        <dbReference type="Proteomes" id="UP000000763"/>
    </source>
</evidence>
<feature type="non-terminal residue" evidence="2">
    <location>
        <position position="1"/>
    </location>
</feature>
<sequence>EHAIPSPSSVLDADLTLSPCSPPLLPPPPPPPPPPPFLDHDRPALRKAKARSFNDYGRVGLQTAAGCGGGGHNFRSKSAIQASRSTFPTSPFDDHDLEEKVAASDISSFSSDDVVTDDGEDGDNQTTRRRKVTWIDWTTTMAHATKSSSSWPRGWRRRRRRWWRTRWTGKPTSS</sequence>
<reference evidence="2 3" key="1">
    <citation type="journal article" date="2005" name="Nature">
        <title>The map-based sequence of the rice genome.</title>
        <authorList>
            <consortium name="International rice genome sequencing project (IRGSP)"/>
            <person name="Matsumoto T."/>
            <person name="Wu J."/>
            <person name="Kanamori H."/>
            <person name="Katayose Y."/>
            <person name="Fujisawa M."/>
            <person name="Namiki N."/>
            <person name="Mizuno H."/>
            <person name="Yamamoto K."/>
            <person name="Antonio B.A."/>
            <person name="Baba T."/>
            <person name="Sakata K."/>
            <person name="Nagamura Y."/>
            <person name="Aoki H."/>
            <person name="Arikawa K."/>
            <person name="Arita K."/>
            <person name="Bito T."/>
            <person name="Chiden Y."/>
            <person name="Fujitsuka N."/>
            <person name="Fukunaka R."/>
            <person name="Hamada M."/>
            <person name="Harada C."/>
            <person name="Hayashi A."/>
            <person name="Hijishita S."/>
            <person name="Honda M."/>
            <person name="Hosokawa S."/>
            <person name="Ichikawa Y."/>
            <person name="Idonuma A."/>
            <person name="Iijima M."/>
            <person name="Ikeda M."/>
            <person name="Ikeno M."/>
            <person name="Ito K."/>
            <person name="Ito S."/>
            <person name="Ito T."/>
            <person name="Ito Y."/>
            <person name="Ito Y."/>
            <person name="Iwabuchi A."/>
            <person name="Kamiya K."/>
            <person name="Karasawa W."/>
            <person name="Kurita K."/>
            <person name="Katagiri S."/>
            <person name="Kikuta A."/>
            <person name="Kobayashi H."/>
            <person name="Kobayashi N."/>
            <person name="Machita K."/>
            <person name="Maehara T."/>
            <person name="Masukawa M."/>
            <person name="Mizubayashi T."/>
            <person name="Mukai Y."/>
            <person name="Nagasaki H."/>
            <person name="Nagata Y."/>
            <person name="Naito S."/>
            <person name="Nakashima M."/>
            <person name="Nakama Y."/>
            <person name="Nakamichi Y."/>
            <person name="Nakamura M."/>
            <person name="Meguro A."/>
            <person name="Negishi M."/>
            <person name="Ohta I."/>
            <person name="Ohta T."/>
            <person name="Okamoto M."/>
            <person name="Ono N."/>
            <person name="Saji S."/>
            <person name="Sakaguchi M."/>
            <person name="Sakai K."/>
            <person name="Shibata M."/>
            <person name="Shimokawa T."/>
            <person name="Song J."/>
            <person name="Takazaki Y."/>
            <person name="Terasawa K."/>
            <person name="Tsugane M."/>
            <person name="Tsuji K."/>
            <person name="Ueda S."/>
            <person name="Waki K."/>
            <person name="Yamagata H."/>
            <person name="Yamamoto M."/>
            <person name="Yamamoto S."/>
            <person name="Yamane H."/>
            <person name="Yoshiki S."/>
            <person name="Yoshihara R."/>
            <person name="Yukawa K."/>
            <person name="Zhong H."/>
            <person name="Yano M."/>
            <person name="Yuan Q."/>
            <person name="Ouyang S."/>
            <person name="Liu J."/>
            <person name="Jones K.M."/>
            <person name="Gansberger K."/>
            <person name="Moffat K."/>
            <person name="Hill J."/>
            <person name="Bera J."/>
            <person name="Fadrosh D."/>
            <person name="Jin S."/>
            <person name="Johri S."/>
            <person name="Kim M."/>
            <person name="Overton L."/>
            <person name="Reardon M."/>
            <person name="Tsitrin T."/>
            <person name="Vuong H."/>
            <person name="Weaver B."/>
            <person name="Ciecko A."/>
            <person name="Tallon L."/>
            <person name="Jackson J."/>
            <person name="Pai G."/>
            <person name="Aken S.V."/>
            <person name="Utterback T."/>
            <person name="Reidmuller S."/>
            <person name="Feldblyum T."/>
            <person name="Hsiao J."/>
            <person name="Zismann V."/>
            <person name="Iobst S."/>
            <person name="de Vazeille A.R."/>
            <person name="Buell C.R."/>
            <person name="Ying K."/>
            <person name="Li Y."/>
            <person name="Lu T."/>
            <person name="Huang Y."/>
            <person name="Zhao Q."/>
            <person name="Feng Q."/>
            <person name="Zhang L."/>
            <person name="Zhu J."/>
            <person name="Weng Q."/>
            <person name="Mu J."/>
            <person name="Lu Y."/>
            <person name="Fan D."/>
            <person name="Liu Y."/>
            <person name="Guan J."/>
            <person name="Zhang Y."/>
            <person name="Yu S."/>
            <person name="Liu X."/>
            <person name="Zhang Y."/>
            <person name="Hong G."/>
            <person name="Han B."/>
            <person name="Choisne N."/>
            <person name="Demange N."/>
            <person name="Orjeda G."/>
            <person name="Samain S."/>
            <person name="Cattolico L."/>
            <person name="Pelletier E."/>
            <person name="Couloux A."/>
            <person name="Segurens B."/>
            <person name="Wincker P."/>
            <person name="D'Hont A."/>
            <person name="Scarpelli C."/>
            <person name="Weissenbach J."/>
            <person name="Salanoubat M."/>
            <person name="Quetier F."/>
            <person name="Yu Y."/>
            <person name="Kim H.R."/>
            <person name="Rambo T."/>
            <person name="Currie J."/>
            <person name="Collura K."/>
            <person name="Luo M."/>
            <person name="Yang T."/>
            <person name="Ammiraju J.S.S."/>
            <person name="Engler F."/>
            <person name="Soderlund C."/>
            <person name="Wing R.A."/>
            <person name="Palmer L.E."/>
            <person name="de la Bastide M."/>
            <person name="Spiegel L."/>
            <person name="Nascimento L."/>
            <person name="Zutavern T."/>
            <person name="O'Shaughnessy A."/>
            <person name="Dike S."/>
            <person name="Dedhia N."/>
            <person name="Preston R."/>
            <person name="Balija V."/>
            <person name="McCombie W.R."/>
            <person name="Chow T."/>
            <person name="Chen H."/>
            <person name="Chung M."/>
            <person name="Chen C."/>
            <person name="Shaw J."/>
            <person name="Wu H."/>
            <person name="Hsiao K."/>
            <person name="Chao Y."/>
            <person name="Chu M."/>
            <person name="Cheng C."/>
            <person name="Hour A."/>
            <person name="Lee P."/>
            <person name="Lin S."/>
            <person name="Lin Y."/>
            <person name="Liou J."/>
            <person name="Liu S."/>
            <person name="Hsing Y."/>
            <person name="Raghuvanshi S."/>
            <person name="Mohanty A."/>
            <person name="Bharti A.K."/>
            <person name="Gaur A."/>
            <person name="Gupta V."/>
            <person name="Kumar D."/>
            <person name="Ravi V."/>
            <person name="Vij S."/>
            <person name="Kapur A."/>
            <person name="Khurana P."/>
            <person name="Khurana P."/>
            <person name="Khurana J.P."/>
            <person name="Tyagi A.K."/>
            <person name="Gaikwad K."/>
            <person name="Singh A."/>
            <person name="Dalal V."/>
            <person name="Srivastava S."/>
            <person name="Dixit A."/>
            <person name="Pal A.K."/>
            <person name="Ghazi I.A."/>
            <person name="Yadav M."/>
            <person name="Pandit A."/>
            <person name="Bhargava A."/>
            <person name="Sureshbabu K."/>
            <person name="Batra K."/>
            <person name="Sharma T.R."/>
            <person name="Mohapatra T."/>
            <person name="Singh N.K."/>
            <person name="Messing J."/>
            <person name="Nelson A.B."/>
            <person name="Fuks G."/>
            <person name="Kavchok S."/>
            <person name="Keizer G."/>
            <person name="Linton E."/>
            <person name="Llaca V."/>
            <person name="Song R."/>
            <person name="Tanyolac B."/>
            <person name="Young S."/>
            <person name="Ho-Il K."/>
            <person name="Hahn J.H."/>
            <person name="Sangsakoo G."/>
            <person name="Vanavichit A."/>
            <person name="de Mattos Luiz.A.T."/>
            <person name="Zimmer P.D."/>
            <person name="Malone G."/>
            <person name="Dellagostin O."/>
            <person name="de Oliveira A.C."/>
            <person name="Bevan M."/>
            <person name="Bancroft I."/>
            <person name="Minx P."/>
            <person name="Cordum H."/>
            <person name="Wilson R."/>
            <person name="Cheng Z."/>
            <person name="Jin W."/>
            <person name="Jiang J."/>
            <person name="Leong S.A."/>
            <person name="Iwama H."/>
            <person name="Gojobori T."/>
            <person name="Itoh T."/>
            <person name="Niimura Y."/>
            <person name="Fujii Y."/>
            <person name="Habara T."/>
            <person name="Sakai H."/>
            <person name="Sato Y."/>
            <person name="Wilson G."/>
            <person name="Kumar K."/>
            <person name="McCouch S."/>
            <person name="Juretic N."/>
            <person name="Hoen D."/>
            <person name="Wright S."/>
            <person name="Bruskiewich R."/>
            <person name="Bureau T."/>
            <person name="Miyao A."/>
            <person name="Hirochika H."/>
            <person name="Nishikawa T."/>
            <person name="Kadowaki K."/>
            <person name="Sugiura M."/>
            <person name="Burr B."/>
            <person name="Sasaki T."/>
        </authorList>
    </citation>
    <scope>NUCLEOTIDE SEQUENCE [LARGE SCALE GENOMIC DNA]</scope>
    <source>
        <strain evidence="3">cv. Nipponbare</strain>
    </source>
</reference>
<dbReference type="AlphaFoldDB" id="A0A0P0WD10"/>